<evidence type="ECO:0000313" key="2">
    <source>
        <dbReference type="Proteomes" id="UP000007392"/>
    </source>
</evidence>
<dbReference type="KEGG" id="pmw:B2K_39160"/>
<dbReference type="EMBL" id="CP003422">
    <property type="protein sequence ID" value="AGN70656.1"/>
    <property type="molecule type" value="Genomic_DNA"/>
</dbReference>
<sequence length="55" mass="6161">MLTECILSGDEPDYNQFMQAISNGSWEVNANKFYTQIPGEALAEATKHHALPHLK</sequence>
<evidence type="ECO:0000313" key="1">
    <source>
        <dbReference type="EMBL" id="AGN70656.1"/>
    </source>
</evidence>
<proteinExistence type="predicted"/>
<protein>
    <submittedName>
        <fullName evidence="1">Uncharacterized protein</fullName>
    </submittedName>
</protein>
<dbReference type="AlphaFoldDB" id="R9ULH2"/>
<dbReference type="HOGENOM" id="CLU_3027994_0_0_9"/>
<reference evidence="1 2" key="1">
    <citation type="submission" date="2013-06" db="EMBL/GenBank/DDBJ databases">
        <title>Complete genome sequence of Paenibacillus mucilaginosus K02.</title>
        <authorList>
            <person name="Xiao B."/>
            <person name="Sun L."/>
            <person name="Xiao L."/>
            <person name="Lian B."/>
        </authorList>
    </citation>
    <scope>NUCLEOTIDE SEQUENCE [LARGE SCALE GENOMIC DNA]</scope>
    <source>
        <strain evidence="1 2">K02</strain>
    </source>
</reference>
<accession>R9ULH2</accession>
<gene>
    <name evidence="1" type="ORF">B2K_39160</name>
</gene>
<organism evidence="1 2">
    <name type="scientific">Paenibacillus mucilaginosus K02</name>
    <dbReference type="NCBI Taxonomy" id="997761"/>
    <lineage>
        <taxon>Bacteria</taxon>
        <taxon>Bacillati</taxon>
        <taxon>Bacillota</taxon>
        <taxon>Bacilli</taxon>
        <taxon>Bacillales</taxon>
        <taxon>Paenibacillaceae</taxon>
        <taxon>Paenibacillus</taxon>
    </lineage>
</organism>
<dbReference type="Proteomes" id="UP000007392">
    <property type="component" value="Chromosome"/>
</dbReference>
<name>R9ULH2_9BACL</name>